<gene>
    <name evidence="2" type="ORF">CD178_01866</name>
</gene>
<dbReference type="SUPFAM" id="SSF69047">
    <property type="entry name" value="Hypothetical protein YjbJ"/>
    <property type="match status" value="1"/>
</dbReference>
<comment type="similarity">
    <text evidence="1">Belongs to the UPF0337 (CsbD) family.</text>
</comment>
<organism evidence="2 3">
    <name type="scientific">Komagataeibacter saccharivorans</name>
    <dbReference type="NCBI Taxonomy" id="265959"/>
    <lineage>
        <taxon>Bacteria</taxon>
        <taxon>Pseudomonadati</taxon>
        <taxon>Pseudomonadota</taxon>
        <taxon>Alphaproteobacteria</taxon>
        <taxon>Acetobacterales</taxon>
        <taxon>Acetobacteraceae</taxon>
        <taxon>Komagataeibacter</taxon>
    </lineage>
</organism>
<sequence>MSEDKPNTVETKASGVVEEGVGRLKDAAGGLTGDMGLQAEGKVDQLAGMARQEFADLYEENEGRVERAVTFVRERPLFSLGIAAAVGTVLGFLFFPRRKG</sequence>
<dbReference type="Pfam" id="PF19029">
    <property type="entry name" value="DUF883_C"/>
    <property type="match status" value="1"/>
</dbReference>
<evidence type="ECO:0000313" key="2">
    <source>
        <dbReference type="EMBL" id="AXY22627.1"/>
    </source>
</evidence>
<dbReference type="InterPro" id="IPR008462">
    <property type="entry name" value="CsbD"/>
</dbReference>
<dbReference type="OrthoDB" id="7277769at2"/>
<dbReference type="AlphaFoldDB" id="A0A347WCN4"/>
<dbReference type="InterPro" id="IPR043605">
    <property type="entry name" value="DUF883_C"/>
</dbReference>
<dbReference type="KEGG" id="ksc:CD178_01866"/>
<reference evidence="2 3" key="1">
    <citation type="submission" date="2017-08" db="EMBL/GenBank/DDBJ databases">
        <title>Complete genome sequence of Gluconacetobacter saccharivorans CV1 isolated from Fermented Vinegar.</title>
        <authorList>
            <person name="Kim S.-Y."/>
        </authorList>
    </citation>
    <scope>NUCLEOTIDE SEQUENCE [LARGE SCALE GENOMIC DNA]</scope>
    <source>
        <strain evidence="2 3">CV1</strain>
    </source>
</reference>
<dbReference type="Proteomes" id="UP000264120">
    <property type="component" value="Chromosome"/>
</dbReference>
<name>A0A347WCN4_9PROT</name>
<dbReference type="RefSeq" id="WP_102323190.1">
    <property type="nucleotide sequence ID" value="NZ_CALCQY010000043.1"/>
</dbReference>
<accession>A0A347WCN4</accession>
<dbReference type="EMBL" id="CP023036">
    <property type="protein sequence ID" value="AXY22627.1"/>
    <property type="molecule type" value="Genomic_DNA"/>
</dbReference>
<dbReference type="GeneID" id="98313159"/>
<dbReference type="InterPro" id="IPR036629">
    <property type="entry name" value="YjbJ_sf"/>
</dbReference>
<dbReference type="Gene3D" id="1.10.1470.10">
    <property type="entry name" value="YjbJ"/>
    <property type="match status" value="1"/>
</dbReference>
<protein>
    <submittedName>
        <fullName evidence="2">Uncharacterized protein</fullName>
    </submittedName>
</protein>
<evidence type="ECO:0000313" key="3">
    <source>
        <dbReference type="Proteomes" id="UP000264120"/>
    </source>
</evidence>
<evidence type="ECO:0000256" key="1">
    <source>
        <dbReference type="ARBA" id="ARBA00009129"/>
    </source>
</evidence>
<dbReference type="Pfam" id="PF05532">
    <property type="entry name" value="CsbD"/>
    <property type="match status" value="1"/>
</dbReference>
<proteinExistence type="inferred from homology"/>
<keyword evidence="3" id="KW-1185">Reference proteome</keyword>